<sequence>MKGAVYQHDGTLEVEDYARKIAAGYDIEGFHEPFSIIDLDVVKRNLDLWNMALPSVKPFYAVKCNPDLNILKTLSAHGACFDCASLQEMDTILSNGLARGDEIILAHPVKSRRCIEYAIRNGVTSMTLDSVEELRKIASITSEAKLILRIKVTGFVSLVDLNKKFGADETTSKLILHEAVRLGVKIHGISFHIGSGVENCRPLALSLANTRKLIDYGRMLGHPIDILDIGGGFMATTSREFFKVGNYIENTLSTCFEGISLTVIAEPGRFLVTDAQYVVACVSQVILKSLNEDLPTSYSIFINDGVYGTFNFVLTEQRKVEGEPLLGVMDS</sequence>
<dbReference type="EC" id="4.1.1.17" evidence="7"/>
<dbReference type="Pfam" id="PF02784">
    <property type="entry name" value="Orn_Arg_deC_N"/>
    <property type="match status" value="1"/>
</dbReference>
<protein>
    <recommendedName>
        <fullName evidence="7">ornithine decarboxylase</fullName>
        <ecNumber evidence="7">4.1.1.17</ecNumber>
    </recommendedName>
</protein>
<dbReference type="Proteomes" id="UP000025227">
    <property type="component" value="Unplaced"/>
</dbReference>
<dbReference type="PROSITE" id="PS00878">
    <property type="entry name" value="ODR_DC_2_1"/>
    <property type="match status" value="1"/>
</dbReference>
<accession>A0A7I4YS72</accession>
<feature type="domain" description="Orn/DAP/Arg decarboxylase 2 N-terminal" evidence="11">
    <location>
        <begin position="41"/>
        <end position="272"/>
    </location>
</feature>
<proteinExistence type="inferred from homology"/>
<evidence type="ECO:0000256" key="8">
    <source>
        <dbReference type="ARBA" id="ARBA00037173"/>
    </source>
</evidence>
<comment type="similarity">
    <text evidence="2">Belongs to the Orn/Lys/Arg decarboxylase class-II family.</text>
</comment>
<evidence type="ECO:0000256" key="3">
    <source>
        <dbReference type="ARBA" id="ARBA00022898"/>
    </source>
</evidence>
<dbReference type="OMA" id="NDGLYGC"/>
<reference evidence="13" key="1">
    <citation type="submission" date="2020-12" db="UniProtKB">
        <authorList>
            <consortium name="WormBaseParasite"/>
        </authorList>
    </citation>
    <scope>IDENTIFICATION</scope>
    <source>
        <strain evidence="13">MHco3</strain>
    </source>
</reference>
<evidence type="ECO:0000313" key="13">
    <source>
        <dbReference type="WBParaSite" id="HCON_00133940-00001"/>
    </source>
</evidence>
<dbReference type="PRINTS" id="PR01179">
    <property type="entry name" value="ODADCRBXLASE"/>
</dbReference>
<comment type="catalytic activity">
    <reaction evidence="10">
        <text>L-ornithine + H(+) = putrescine + CO2</text>
        <dbReference type="Rhea" id="RHEA:22964"/>
        <dbReference type="ChEBI" id="CHEBI:15378"/>
        <dbReference type="ChEBI" id="CHEBI:16526"/>
        <dbReference type="ChEBI" id="CHEBI:46911"/>
        <dbReference type="ChEBI" id="CHEBI:326268"/>
        <dbReference type="EC" id="4.1.1.17"/>
    </reaction>
</comment>
<dbReference type="GO" id="GO:0033387">
    <property type="term" value="P:putrescine biosynthetic process from arginine, via ornithine"/>
    <property type="evidence" value="ECO:0007669"/>
    <property type="project" value="TreeGrafter"/>
</dbReference>
<dbReference type="InterPro" id="IPR022653">
    <property type="entry name" value="De-COase2_pyr-phos_BS"/>
</dbReference>
<comment type="cofactor">
    <cofactor evidence="1">
        <name>pyridoxal 5'-phosphate</name>
        <dbReference type="ChEBI" id="CHEBI:597326"/>
    </cofactor>
</comment>
<keyword evidence="3" id="KW-0663">Pyridoxal phosphate</keyword>
<evidence type="ECO:0000256" key="2">
    <source>
        <dbReference type="ARBA" id="ARBA00008872"/>
    </source>
</evidence>
<comment type="function">
    <text evidence="8">Catalyzes the first and rate-limiting step of polyamine biosynthesis that converts ornithine into putrescine, which is the precursor for the polyamines, spermidine and spermine. Polyamines are essential for cell proliferation and are implicated in cellular processes, ranging from DNA replication to apoptosis.</text>
</comment>
<evidence type="ECO:0000256" key="9">
    <source>
        <dbReference type="ARBA" id="ARBA00046672"/>
    </source>
</evidence>
<evidence type="ECO:0000256" key="7">
    <source>
        <dbReference type="ARBA" id="ARBA00034138"/>
    </source>
</evidence>
<dbReference type="InterPro" id="IPR000183">
    <property type="entry name" value="Orn/DAP/Arg_de-COase"/>
</dbReference>
<dbReference type="Gene3D" id="3.20.20.10">
    <property type="entry name" value="Alanine racemase"/>
    <property type="match status" value="1"/>
</dbReference>
<evidence type="ECO:0000256" key="1">
    <source>
        <dbReference type="ARBA" id="ARBA00001933"/>
    </source>
</evidence>
<dbReference type="GO" id="GO:0004586">
    <property type="term" value="F:ornithine decarboxylase activity"/>
    <property type="evidence" value="ECO:0007669"/>
    <property type="project" value="UniProtKB-EC"/>
</dbReference>
<evidence type="ECO:0000256" key="5">
    <source>
        <dbReference type="ARBA" id="ARBA00023239"/>
    </source>
</evidence>
<evidence type="ECO:0000313" key="12">
    <source>
        <dbReference type="Proteomes" id="UP000025227"/>
    </source>
</evidence>
<evidence type="ECO:0000256" key="10">
    <source>
        <dbReference type="ARBA" id="ARBA00049127"/>
    </source>
</evidence>
<dbReference type="GO" id="GO:0005737">
    <property type="term" value="C:cytoplasm"/>
    <property type="evidence" value="ECO:0007669"/>
    <property type="project" value="TreeGrafter"/>
</dbReference>
<dbReference type="InterPro" id="IPR022644">
    <property type="entry name" value="De-COase2_N"/>
</dbReference>
<dbReference type="SUPFAM" id="SSF51419">
    <property type="entry name" value="PLP-binding barrel"/>
    <property type="match status" value="1"/>
</dbReference>
<dbReference type="InterPro" id="IPR009006">
    <property type="entry name" value="Ala_racemase/Decarboxylase_C"/>
</dbReference>
<keyword evidence="5" id="KW-0456">Lyase</keyword>
<dbReference type="OrthoDB" id="5034579at2759"/>
<dbReference type="PANTHER" id="PTHR11482">
    <property type="entry name" value="ARGININE/DIAMINOPIMELATE/ORNITHINE DECARBOXYLASE"/>
    <property type="match status" value="1"/>
</dbReference>
<evidence type="ECO:0000256" key="4">
    <source>
        <dbReference type="ARBA" id="ARBA00023115"/>
    </source>
</evidence>
<dbReference type="InterPro" id="IPR029066">
    <property type="entry name" value="PLP-binding_barrel"/>
</dbReference>
<dbReference type="WBParaSite" id="HCON_00133940-00001">
    <property type="protein sequence ID" value="HCON_00133940-00001"/>
    <property type="gene ID" value="HCON_00133940"/>
</dbReference>
<keyword evidence="4" id="KW-0620">Polyamine biosynthesis</keyword>
<evidence type="ECO:0000256" key="6">
    <source>
        <dbReference type="ARBA" id="ARBA00034115"/>
    </source>
</evidence>
<dbReference type="InterPro" id="IPR002433">
    <property type="entry name" value="Orn_de-COase"/>
</dbReference>
<name>A0A7I4YS72_HAECO</name>
<dbReference type="FunFam" id="3.20.20.10:FF:000005">
    <property type="entry name" value="Ornithine decarboxylase"/>
    <property type="match status" value="1"/>
</dbReference>
<evidence type="ECO:0000259" key="11">
    <source>
        <dbReference type="Pfam" id="PF02784"/>
    </source>
</evidence>
<dbReference type="AlphaFoldDB" id="A0A7I4YS72"/>
<dbReference type="PANTHER" id="PTHR11482:SF6">
    <property type="entry name" value="ORNITHINE DECARBOXYLASE 1-RELATED"/>
    <property type="match status" value="1"/>
</dbReference>
<keyword evidence="12" id="KW-1185">Reference proteome</keyword>
<dbReference type="Gene3D" id="2.40.37.10">
    <property type="entry name" value="Lyase, Ornithine Decarboxylase, Chain A, domain 1"/>
    <property type="match status" value="1"/>
</dbReference>
<dbReference type="PRINTS" id="PR01182">
    <property type="entry name" value="ORNDCRBXLASE"/>
</dbReference>
<comment type="subunit">
    <text evidence="9">Homodimer. Only the dimer is catalytically active, as the active sites are constructed of residues from both monomers.</text>
</comment>
<comment type="pathway">
    <text evidence="6">Amine and polyamine biosynthesis; putrescine biosynthesis via L-ornithine pathway; putrescine from L-ornithine: step 1/1.</text>
</comment>
<organism evidence="12 13">
    <name type="scientific">Haemonchus contortus</name>
    <name type="common">Barber pole worm</name>
    <dbReference type="NCBI Taxonomy" id="6289"/>
    <lineage>
        <taxon>Eukaryota</taxon>
        <taxon>Metazoa</taxon>
        <taxon>Ecdysozoa</taxon>
        <taxon>Nematoda</taxon>
        <taxon>Chromadorea</taxon>
        <taxon>Rhabditida</taxon>
        <taxon>Rhabditina</taxon>
        <taxon>Rhabditomorpha</taxon>
        <taxon>Strongyloidea</taxon>
        <taxon>Trichostrongylidae</taxon>
        <taxon>Haemonchus</taxon>
    </lineage>
</organism>